<protein>
    <submittedName>
        <fullName evidence="1">Uncharacterized protein</fullName>
    </submittedName>
</protein>
<name>A0A081BGY0_9LACO</name>
<dbReference type="OrthoDB" id="2310518at2"/>
<dbReference type="STRING" id="1291743.LOSG293_040440"/>
<dbReference type="EMBL" id="BBJM01000004">
    <property type="protein sequence ID" value="GAK47298.1"/>
    <property type="molecule type" value="Genomic_DNA"/>
</dbReference>
<dbReference type="AlphaFoldDB" id="A0A081BGY0"/>
<organism evidence="1 2">
    <name type="scientific">Secundilactobacillus oryzae JCM 18671</name>
    <dbReference type="NCBI Taxonomy" id="1291743"/>
    <lineage>
        <taxon>Bacteria</taxon>
        <taxon>Bacillati</taxon>
        <taxon>Bacillota</taxon>
        <taxon>Bacilli</taxon>
        <taxon>Lactobacillales</taxon>
        <taxon>Lactobacillaceae</taxon>
        <taxon>Secundilactobacillus</taxon>
    </lineage>
</organism>
<dbReference type="RefSeq" id="WP_034526402.1">
    <property type="nucleotide sequence ID" value="NZ_BBAZ01000004.1"/>
</dbReference>
<accession>A0A081BGY0</accession>
<proteinExistence type="predicted"/>
<comment type="caution">
    <text evidence="1">The sequence shown here is derived from an EMBL/GenBank/DDBJ whole genome shotgun (WGS) entry which is preliminary data.</text>
</comment>
<evidence type="ECO:0000313" key="1">
    <source>
        <dbReference type="EMBL" id="GAK47298.1"/>
    </source>
</evidence>
<gene>
    <name evidence="1" type="ORF">LOSG293_040440</name>
</gene>
<sequence>MTAQYSATVAVQNMLQNREWFGKYELSDRYDRLTEEEQEYAYVISVSVVQLVYFIQVKRLGEWEADDLEEIMTYNLPVQIAAQPDFFEAVEPVLKGYLSFLGSEKLIRNTDGLIARVHEVAPTMVSYAANDNMWSANKILGMQMIYGDVSLKEASDLAEYEQTTNFGVPIIKATRPRPKHHFTGNVVELNDALREKYRKSNSDK</sequence>
<evidence type="ECO:0000313" key="2">
    <source>
        <dbReference type="Proteomes" id="UP000028700"/>
    </source>
</evidence>
<reference evidence="1" key="1">
    <citation type="journal article" date="2014" name="Genome Announc.">
        <title>Draft Genome Sequence of Lactobacillus oryzae Strain SG293T.</title>
        <authorList>
            <person name="Tanizawa Y."/>
            <person name="Fujisawa T."/>
            <person name="Mochizuki T."/>
            <person name="Kaminuma E."/>
            <person name="Nakamura Y."/>
            <person name="Tohno M."/>
        </authorList>
    </citation>
    <scope>NUCLEOTIDE SEQUENCE [LARGE SCALE GENOMIC DNA]</scope>
    <source>
        <strain evidence="1">SG293</strain>
    </source>
</reference>
<keyword evidence="2" id="KW-1185">Reference proteome</keyword>
<dbReference type="Proteomes" id="UP000028700">
    <property type="component" value="Unassembled WGS sequence"/>
</dbReference>
<dbReference type="eggNOG" id="COG0653">
    <property type="taxonomic scope" value="Bacteria"/>
</dbReference>